<protein>
    <recommendedName>
        <fullName evidence="2">Cytochrome P460 domain-containing protein</fullName>
    </recommendedName>
</protein>
<accession>A0A2U3QHG1</accession>
<feature type="domain" description="Cytochrome P460" evidence="2">
    <location>
        <begin position="74"/>
        <end position="166"/>
    </location>
</feature>
<keyword evidence="4" id="KW-1185">Reference proteome</keyword>
<dbReference type="EMBL" id="OUUY01000082">
    <property type="protein sequence ID" value="SPQ00866.1"/>
    <property type="molecule type" value="Genomic_DNA"/>
</dbReference>
<evidence type="ECO:0000256" key="1">
    <source>
        <dbReference type="SAM" id="SignalP"/>
    </source>
</evidence>
<evidence type="ECO:0000313" key="3">
    <source>
        <dbReference type="EMBL" id="SPQ00866.1"/>
    </source>
</evidence>
<dbReference type="Gene3D" id="3.50.70.20">
    <property type="entry name" value="Cytochrome P460"/>
    <property type="match status" value="1"/>
</dbReference>
<name>A0A2U3QHG1_9BACT</name>
<feature type="signal peptide" evidence="1">
    <location>
        <begin position="1"/>
        <end position="23"/>
    </location>
</feature>
<feature type="chain" id="PRO_5015674977" description="Cytochrome P460 domain-containing protein" evidence="1">
    <location>
        <begin position="24"/>
        <end position="172"/>
    </location>
</feature>
<proteinExistence type="predicted"/>
<sequence length="172" mass="19085">MKRNLFISSIAVLLIGLAAAAYAIHEEKPSETAAVLPGPDAAKLYDYITKANPYVKWELWPGKGRLYKGKEPHGSFLTTYVNNHAHFSVKDKKGKMTDASIIVKENYTPEKKLSALTVMYKIKGYNPSDGDWFWAKYEPYGKVLASGKVEACIGCHAGNKANDLIMTEKIGR</sequence>
<dbReference type="Pfam" id="PF16694">
    <property type="entry name" value="Cytochrome_P460"/>
    <property type="match status" value="1"/>
</dbReference>
<dbReference type="InterPro" id="IPR038142">
    <property type="entry name" value="Cytochrome_P460_sp"/>
</dbReference>
<gene>
    <name evidence="3" type="ORF">NBG4_360005</name>
</gene>
<reference evidence="4" key="1">
    <citation type="submission" date="2018-03" db="EMBL/GenBank/DDBJ databases">
        <authorList>
            <person name="Zecchin S."/>
        </authorList>
    </citation>
    <scope>NUCLEOTIDE SEQUENCE [LARGE SCALE GENOMIC DNA]</scope>
</reference>
<dbReference type="Proteomes" id="UP000245125">
    <property type="component" value="Unassembled WGS sequence"/>
</dbReference>
<evidence type="ECO:0000259" key="2">
    <source>
        <dbReference type="Pfam" id="PF16694"/>
    </source>
</evidence>
<dbReference type="OrthoDB" id="274365at2"/>
<keyword evidence="1" id="KW-0732">Signal</keyword>
<dbReference type="AlphaFoldDB" id="A0A2U3QHG1"/>
<organism evidence="3 4">
    <name type="scientific">Candidatus Sulfobium mesophilum</name>
    <dbReference type="NCBI Taxonomy" id="2016548"/>
    <lineage>
        <taxon>Bacteria</taxon>
        <taxon>Pseudomonadati</taxon>
        <taxon>Nitrospirota</taxon>
        <taxon>Nitrospiria</taxon>
        <taxon>Nitrospirales</taxon>
        <taxon>Nitrospiraceae</taxon>
        <taxon>Candidatus Sulfobium</taxon>
    </lineage>
</organism>
<dbReference type="CDD" id="cd20716">
    <property type="entry name" value="cyt_P460_fam"/>
    <property type="match status" value="1"/>
</dbReference>
<dbReference type="InterPro" id="IPR032033">
    <property type="entry name" value="Cytochrome_P460"/>
</dbReference>
<evidence type="ECO:0000313" key="4">
    <source>
        <dbReference type="Proteomes" id="UP000245125"/>
    </source>
</evidence>